<evidence type="ECO:0000313" key="2">
    <source>
        <dbReference type="Proteomes" id="UP000276223"/>
    </source>
</evidence>
<dbReference type="RefSeq" id="WP_123288925.1">
    <property type="nucleotide sequence ID" value="NZ_RJVA01000009.1"/>
</dbReference>
<reference evidence="1 2" key="1">
    <citation type="submission" date="2018-11" db="EMBL/GenBank/DDBJ databases">
        <title>Genomic Encyclopedia of Type Strains, Phase IV (KMG-IV): sequencing the most valuable type-strain genomes for metagenomic binning, comparative biology and taxonomic classification.</title>
        <authorList>
            <person name="Goeker M."/>
        </authorList>
    </citation>
    <scope>NUCLEOTIDE SEQUENCE [LARGE SCALE GENOMIC DNA]</scope>
    <source>
        <strain evidence="1 2">DSM 22027</strain>
    </source>
</reference>
<proteinExistence type="predicted"/>
<dbReference type="PROSITE" id="PS51257">
    <property type="entry name" value="PROKAR_LIPOPROTEIN"/>
    <property type="match status" value="1"/>
</dbReference>
<name>A0A3N1VQ00_9BACT</name>
<dbReference type="Proteomes" id="UP000276223">
    <property type="component" value="Unassembled WGS sequence"/>
</dbReference>
<organism evidence="1 2">
    <name type="scientific">Desulfosoma caldarium</name>
    <dbReference type="NCBI Taxonomy" id="610254"/>
    <lineage>
        <taxon>Bacteria</taxon>
        <taxon>Pseudomonadati</taxon>
        <taxon>Thermodesulfobacteriota</taxon>
        <taxon>Syntrophobacteria</taxon>
        <taxon>Syntrophobacterales</taxon>
        <taxon>Syntrophobacteraceae</taxon>
        <taxon>Desulfosoma</taxon>
    </lineage>
</organism>
<dbReference type="AlphaFoldDB" id="A0A3N1VQ00"/>
<comment type="caution">
    <text evidence="1">The sequence shown here is derived from an EMBL/GenBank/DDBJ whole genome shotgun (WGS) entry which is preliminary data.</text>
</comment>
<accession>A0A3N1VQ00</accession>
<gene>
    <name evidence="1" type="ORF">EDC27_0388</name>
</gene>
<protein>
    <recommendedName>
        <fullName evidence="3">Lipoprotein</fullName>
    </recommendedName>
</protein>
<sequence length="393" mass="43338">MIRQFVAIGLGLWVLSGCGTSVMELKTPVARESSVGEFKKVVVVPFSDYTPEDSLYGYWRRNILVNEALTDELLRFGFSPVIYEDVIGYLLEQGIIQDATPEEGKSTATLALEKELTKDWSPGMKAEILGAIYRNEAHRRSAEPYWNRERLITLDSEAVRRLGNRFGADYVVRGRLLVFKAGQEDSFNPIQTGLLPFFLKVGSRTVFGVAHSDTYEMIDKMAIGGLVGAALAKDNWPLEDNDKKFVGHPRFGGRLVREEDYASLNTAIWGAAGAGIAFLGHKGGRVDHAWIQLGMIAQDARTGEIVWVNRAEVKVMPKTVFGEKDVDILTSEAIQHAVGRLVDNFVASLTGREVLRSRVDGTFYVTPAGGILAPDRTRYGTILVGPPVSPMAQ</sequence>
<evidence type="ECO:0008006" key="3">
    <source>
        <dbReference type="Google" id="ProtNLM"/>
    </source>
</evidence>
<dbReference type="OrthoDB" id="9780816at2"/>
<evidence type="ECO:0000313" key="1">
    <source>
        <dbReference type="EMBL" id="ROR03131.1"/>
    </source>
</evidence>
<keyword evidence="2" id="KW-1185">Reference proteome</keyword>
<dbReference type="EMBL" id="RJVA01000009">
    <property type="protein sequence ID" value="ROR03131.1"/>
    <property type="molecule type" value="Genomic_DNA"/>
</dbReference>